<protein>
    <recommendedName>
        <fullName evidence="3">Bacterial transcriptional activator domain-containing protein</fullName>
    </recommendedName>
</protein>
<dbReference type="RefSeq" id="WP_192148036.1">
    <property type="nucleotide sequence ID" value="NZ_JACYXI010000005.1"/>
</dbReference>
<dbReference type="SUPFAM" id="SSF46894">
    <property type="entry name" value="C-terminal effector domain of the bipartite response regulators"/>
    <property type="match status" value="1"/>
</dbReference>
<name>A0ABR9CM13_9HYPH</name>
<dbReference type="Pfam" id="PF03704">
    <property type="entry name" value="BTAD"/>
    <property type="match status" value="1"/>
</dbReference>
<reference evidence="4 5" key="2">
    <citation type="journal article" date="2021" name="Int. J. Syst. Evol. Microbiol.">
        <title>Roseibium litorale sp. nov., isolated from a tidal flat sediment and proposal for the reclassification of Labrenzia polysiphoniae as Roseibium polysiphoniae comb. nov.</title>
        <authorList>
            <person name="Liu Y."/>
            <person name="Pei T."/>
            <person name="Du J."/>
            <person name="Chao M."/>
            <person name="Deng M.R."/>
            <person name="Zhu H."/>
        </authorList>
    </citation>
    <scope>NUCLEOTIDE SEQUENCE [LARGE SCALE GENOMIC DNA]</scope>
    <source>
        <strain evidence="4 5">4C16A</strain>
    </source>
</reference>
<dbReference type="SMART" id="SM01043">
    <property type="entry name" value="BTAD"/>
    <property type="match status" value="1"/>
</dbReference>
<dbReference type="InterPro" id="IPR005158">
    <property type="entry name" value="BTAD"/>
</dbReference>
<dbReference type="Proteomes" id="UP000632063">
    <property type="component" value="Unassembled WGS sequence"/>
</dbReference>
<evidence type="ECO:0000313" key="4">
    <source>
        <dbReference type="EMBL" id="MBD8891905.1"/>
    </source>
</evidence>
<dbReference type="PANTHER" id="PTHR35807:SF1">
    <property type="entry name" value="TRANSCRIPTIONAL REGULATOR REDD"/>
    <property type="match status" value="1"/>
</dbReference>
<dbReference type="EMBL" id="JACYXI010000005">
    <property type="protein sequence ID" value="MBD8891905.1"/>
    <property type="molecule type" value="Genomic_DNA"/>
</dbReference>
<keyword evidence="1" id="KW-0805">Transcription regulation</keyword>
<organism evidence="4 5">
    <name type="scientific">Roseibium litorale</name>
    <dbReference type="NCBI Taxonomy" id="2803841"/>
    <lineage>
        <taxon>Bacteria</taxon>
        <taxon>Pseudomonadati</taxon>
        <taxon>Pseudomonadota</taxon>
        <taxon>Alphaproteobacteria</taxon>
        <taxon>Hyphomicrobiales</taxon>
        <taxon>Stappiaceae</taxon>
        <taxon>Roseibium</taxon>
    </lineage>
</organism>
<comment type="caution">
    <text evidence="4">The sequence shown here is derived from an EMBL/GenBank/DDBJ whole genome shotgun (WGS) entry which is preliminary data.</text>
</comment>
<dbReference type="InterPro" id="IPR011990">
    <property type="entry name" value="TPR-like_helical_dom_sf"/>
</dbReference>
<dbReference type="InterPro" id="IPR036388">
    <property type="entry name" value="WH-like_DNA-bd_sf"/>
</dbReference>
<dbReference type="Gene3D" id="1.25.40.10">
    <property type="entry name" value="Tetratricopeptide repeat domain"/>
    <property type="match status" value="1"/>
</dbReference>
<evidence type="ECO:0000313" key="5">
    <source>
        <dbReference type="Proteomes" id="UP000632063"/>
    </source>
</evidence>
<proteinExistence type="predicted"/>
<dbReference type="SUPFAM" id="SSF48452">
    <property type="entry name" value="TPR-like"/>
    <property type="match status" value="1"/>
</dbReference>
<dbReference type="PANTHER" id="PTHR35807">
    <property type="entry name" value="TRANSCRIPTIONAL REGULATOR REDD-RELATED"/>
    <property type="match status" value="1"/>
</dbReference>
<reference evidence="5" key="1">
    <citation type="submission" date="2020-09" db="EMBL/GenBank/DDBJ databases">
        <title>The genome sequence of strain Labrenzia suaedae 4C16A.</title>
        <authorList>
            <person name="Liu Y."/>
        </authorList>
    </citation>
    <scope>NUCLEOTIDE SEQUENCE [LARGE SCALE GENOMIC DNA]</scope>
    <source>
        <strain evidence="5">4C16A</strain>
    </source>
</reference>
<gene>
    <name evidence="4" type="ORF">IG616_10120</name>
</gene>
<dbReference type="InterPro" id="IPR016032">
    <property type="entry name" value="Sig_transdc_resp-reg_C-effctor"/>
</dbReference>
<sequence>MAAMLFSQPGRMLRREWIAESFWPQLEESKSRAALNSALWRLRRILCLEPESAGAKNLISVGDHIVLEEKPWLEVDALTISRTAKVEAHCAEPDLEYVLRAIDLYQGPFLDGEDSDFFIEERERLHSCFVELAQSALKHHLRNRVWKQAITTCRNVLAHDPYREMFVRALVAILCLDDRRAEAIRYCERWRNTLLADIGVEPMPRTLKVLEKIRRCSSEEDLADLETTIASGLAQSEF</sequence>
<dbReference type="InterPro" id="IPR051677">
    <property type="entry name" value="AfsR-DnrI-RedD_regulator"/>
</dbReference>
<dbReference type="Gene3D" id="1.10.10.10">
    <property type="entry name" value="Winged helix-like DNA-binding domain superfamily/Winged helix DNA-binding domain"/>
    <property type="match status" value="1"/>
</dbReference>
<evidence type="ECO:0000259" key="3">
    <source>
        <dbReference type="SMART" id="SM01043"/>
    </source>
</evidence>
<evidence type="ECO:0000256" key="2">
    <source>
        <dbReference type="ARBA" id="ARBA00023163"/>
    </source>
</evidence>
<accession>A0ABR9CM13</accession>
<keyword evidence="2" id="KW-0804">Transcription</keyword>
<keyword evidence="5" id="KW-1185">Reference proteome</keyword>
<feature type="domain" description="Bacterial transcriptional activator" evidence="3">
    <location>
        <begin position="75"/>
        <end position="214"/>
    </location>
</feature>
<evidence type="ECO:0000256" key="1">
    <source>
        <dbReference type="ARBA" id="ARBA00023015"/>
    </source>
</evidence>